<evidence type="ECO:0000256" key="5">
    <source>
        <dbReference type="ARBA" id="ARBA00023306"/>
    </source>
</evidence>
<dbReference type="KEGG" id="abp:AGABI1DRAFT125103"/>
<dbReference type="GO" id="GO:0031297">
    <property type="term" value="P:replication fork processing"/>
    <property type="evidence" value="ECO:0007669"/>
    <property type="project" value="UniProtKB-UniRule"/>
</dbReference>
<dbReference type="Proteomes" id="UP000008493">
    <property type="component" value="Unassembled WGS sequence"/>
</dbReference>
<dbReference type="PANTHER" id="PTHR13220:SF11">
    <property type="entry name" value="TIMELESS-INTERACTING PROTEIN"/>
    <property type="match status" value="1"/>
</dbReference>
<evidence type="ECO:0000256" key="4">
    <source>
        <dbReference type="ARBA" id="ARBA00023242"/>
    </source>
</evidence>
<feature type="compositionally biased region" description="Polar residues" evidence="7">
    <location>
        <begin position="292"/>
        <end position="302"/>
    </location>
</feature>
<dbReference type="PANTHER" id="PTHR13220">
    <property type="entry name" value="TIMELESS INTERACTING-RELATED"/>
    <property type="match status" value="1"/>
</dbReference>
<comment type="subcellular location">
    <subcellularLocation>
        <location evidence="1 6">Nucleus</location>
    </subcellularLocation>
</comment>
<dbReference type="OrthoDB" id="437078at2759"/>
<dbReference type="Pfam" id="PF07962">
    <property type="entry name" value="Swi3"/>
    <property type="match status" value="1"/>
</dbReference>
<dbReference type="InterPro" id="IPR040038">
    <property type="entry name" value="TIPIN/Csm3/Swi3"/>
</dbReference>
<keyword evidence="3 6" id="KW-0227">DNA damage</keyword>
<dbReference type="GO" id="GO:0003677">
    <property type="term" value="F:DNA binding"/>
    <property type="evidence" value="ECO:0007669"/>
    <property type="project" value="TreeGrafter"/>
</dbReference>
<dbReference type="GO" id="GO:0031298">
    <property type="term" value="C:replication fork protection complex"/>
    <property type="evidence" value="ECO:0007669"/>
    <property type="project" value="TreeGrafter"/>
</dbReference>
<evidence type="ECO:0000256" key="1">
    <source>
        <dbReference type="ARBA" id="ARBA00004123"/>
    </source>
</evidence>
<evidence type="ECO:0000256" key="3">
    <source>
        <dbReference type="ARBA" id="ARBA00022763"/>
    </source>
</evidence>
<dbReference type="eggNOG" id="KOG3004">
    <property type="taxonomic scope" value="Eukaryota"/>
</dbReference>
<feature type="compositionally biased region" description="Low complexity" evidence="7">
    <location>
        <begin position="303"/>
        <end position="313"/>
    </location>
</feature>
<keyword evidence="5 6" id="KW-0131">Cell cycle</keyword>
<protein>
    <recommendedName>
        <fullName evidence="6">Chromosome segregation in meiosis protein</fullName>
    </recommendedName>
</protein>
<feature type="domain" description="Chromosome segregation in meiosis protein 3" evidence="8">
    <location>
        <begin position="155"/>
        <end position="236"/>
    </location>
</feature>
<feature type="compositionally biased region" description="Polar residues" evidence="7">
    <location>
        <begin position="369"/>
        <end position="378"/>
    </location>
</feature>
<dbReference type="GeneID" id="18826257"/>
<evidence type="ECO:0000259" key="8">
    <source>
        <dbReference type="Pfam" id="PF07962"/>
    </source>
</evidence>
<comment type="similarity">
    <text evidence="2 6">Belongs to the CSM3 family.</text>
</comment>
<dbReference type="STRING" id="597362.K5XGT4"/>
<feature type="region of interest" description="Disordered" evidence="7">
    <location>
        <begin position="246"/>
        <end position="324"/>
    </location>
</feature>
<feature type="region of interest" description="Disordered" evidence="7">
    <location>
        <begin position="1"/>
        <end position="68"/>
    </location>
</feature>
<evidence type="ECO:0000313" key="9">
    <source>
        <dbReference type="EMBL" id="EKM82638.1"/>
    </source>
</evidence>
<feature type="compositionally biased region" description="Low complexity" evidence="7">
    <location>
        <begin position="279"/>
        <end position="291"/>
    </location>
</feature>
<dbReference type="InterPro" id="IPR012923">
    <property type="entry name" value="Csm3"/>
</dbReference>
<proteinExistence type="inferred from homology"/>
<evidence type="ECO:0000256" key="6">
    <source>
        <dbReference type="RuleBase" id="RU366049"/>
    </source>
</evidence>
<dbReference type="HOGENOM" id="CLU_050882_0_0_1"/>
<sequence>MSSLDDIWDAPVTSNSPKVPRQLDTEHDDDSLVQPPAKRQKHALFLSDSEDDDASMRRGGARAPPVVDPSIDEDVEALFADAENDEQLSFKRIGDLDIAAMEKEAEERHRRALSLPPLTAMPSSSPARDGGATGTTNGIQGKEKEPNKPRKLVTLNENLLLGPTGFPDLISELKDFKVKGKGHEVEDLTRLMRVYNFWAHRLHPKLKFRDTVLRVEKLCHSKRMQASVALSVWRDEANGKMRDLDADLSLDSDDDDREPVNQDKAQPREGIPLPRPEVRSSSTLPSPRASSQPPTNGSSNLITSTMSATSSSTPANRRTIVDDDDDEENLWKQLEEARTLHPAQSQQPPTSSGDVDDEEMWAALDEPSASIQPATRVTSGGADEMDIDDDDIWDIIKENEKSPPPSSSGGEEANPTIPVHVNQSLSESEMGWEDMYAD</sequence>
<comment type="function">
    <text evidence="6">Plays an important role in the control of DNA replication and the maintenance of replication fork stability.</text>
</comment>
<dbReference type="RefSeq" id="XP_007326601.1">
    <property type="nucleotide sequence ID" value="XM_007326539.1"/>
</dbReference>
<dbReference type="AlphaFoldDB" id="K5XGT4"/>
<keyword evidence="10" id="KW-1185">Reference proteome</keyword>
<evidence type="ECO:0000313" key="10">
    <source>
        <dbReference type="Proteomes" id="UP000008493"/>
    </source>
</evidence>
<dbReference type="EMBL" id="JH971386">
    <property type="protein sequence ID" value="EKM82638.1"/>
    <property type="molecule type" value="Genomic_DNA"/>
</dbReference>
<accession>K5XGT4</accession>
<gene>
    <name evidence="9" type="ORF">AGABI1DRAFT_125103</name>
</gene>
<dbReference type="OMA" id="DEGWDEM"/>
<dbReference type="InParanoid" id="K5XGT4"/>
<dbReference type="GO" id="GO:0006974">
    <property type="term" value="P:DNA damage response"/>
    <property type="evidence" value="ECO:0007669"/>
    <property type="project" value="UniProtKB-KW"/>
</dbReference>
<feature type="compositionally biased region" description="Acidic residues" evidence="7">
    <location>
        <begin position="383"/>
        <end position="393"/>
    </location>
</feature>
<feature type="compositionally biased region" description="Basic and acidic residues" evidence="7">
    <location>
        <begin position="258"/>
        <end position="267"/>
    </location>
</feature>
<feature type="compositionally biased region" description="Polar residues" evidence="7">
    <location>
        <begin position="342"/>
        <end position="353"/>
    </location>
</feature>
<feature type="compositionally biased region" description="Acidic residues" evidence="7">
    <location>
        <begin position="246"/>
        <end position="257"/>
    </location>
</feature>
<dbReference type="GO" id="GO:0043111">
    <property type="term" value="P:replication fork arrest"/>
    <property type="evidence" value="ECO:0007669"/>
    <property type="project" value="TreeGrafter"/>
</dbReference>
<dbReference type="GO" id="GO:0000076">
    <property type="term" value="P:DNA replication checkpoint signaling"/>
    <property type="evidence" value="ECO:0007669"/>
    <property type="project" value="UniProtKB-UniRule"/>
</dbReference>
<feature type="region of interest" description="Disordered" evidence="7">
    <location>
        <begin position="336"/>
        <end position="438"/>
    </location>
</feature>
<evidence type="ECO:0000256" key="2">
    <source>
        <dbReference type="ARBA" id="ARBA00006075"/>
    </source>
</evidence>
<evidence type="ECO:0000256" key="7">
    <source>
        <dbReference type="SAM" id="MobiDB-lite"/>
    </source>
</evidence>
<keyword evidence="4 6" id="KW-0539">Nucleus</keyword>
<reference evidence="10" key="1">
    <citation type="journal article" date="2012" name="Proc. Natl. Acad. Sci. U.S.A.">
        <title>Genome sequence of the button mushroom Agaricus bisporus reveals mechanisms governing adaptation to a humic-rich ecological niche.</title>
        <authorList>
            <person name="Morin E."/>
            <person name="Kohler A."/>
            <person name="Baker A.R."/>
            <person name="Foulongne-Oriol M."/>
            <person name="Lombard V."/>
            <person name="Nagy L.G."/>
            <person name="Ohm R.A."/>
            <person name="Patyshakuliyeva A."/>
            <person name="Brun A."/>
            <person name="Aerts A.L."/>
            <person name="Bailey A.M."/>
            <person name="Billette C."/>
            <person name="Coutinho P.M."/>
            <person name="Deakin G."/>
            <person name="Doddapaneni H."/>
            <person name="Floudas D."/>
            <person name="Grimwood J."/>
            <person name="Hilden K."/>
            <person name="Kuees U."/>
            <person name="LaButti K.M."/>
            <person name="Lapidus A."/>
            <person name="Lindquist E.A."/>
            <person name="Lucas S.M."/>
            <person name="Murat C."/>
            <person name="Riley R.W."/>
            <person name="Salamov A.A."/>
            <person name="Schmutz J."/>
            <person name="Subramanian V."/>
            <person name="Woesten H.A.B."/>
            <person name="Xu J."/>
            <person name="Eastwood D.C."/>
            <person name="Foster G.D."/>
            <person name="Sonnenberg A.S."/>
            <person name="Cullen D."/>
            <person name="de Vries R.P."/>
            <person name="Lundell T."/>
            <person name="Hibbett D.S."/>
            <person name="Henrissat B."/>
            <person name="Burton K.S."/>
            <person name="Kerrigan R.W."/>
            <person name="Challen M.P."/>
            <person name="Grigoriev I.V."/>
            <person name="Martin F."/>
        </authorList>
    </citation>
    <scope>NUCLEOTIDE SEQUENCE [LARGE SCALE GENOMIC DNA]</scope>
    <source>
        <strain evidence="10">JB137-S8 / ATCC MYA-4627 / FGSC 10392</strain>
    </source>
</reference>
<feature type="region of interest" description="Disordered" evidence="7">
    <location>
        <begin position="116"/>
        <end position="150"/>
    </location>
</feature>
<organism evidence="9 10">
    <name type="scientific">Agaricus bisporus var. burnettii (strain JB137-S8 / ATCC MYA-4627 / FGSC 10392)</name>
    <name type="common">White button mushroom</name>
    <dbReference type="NCBI Taxonomy" id="597362"/>
    <lineage>
        <taxon>Eukaryota</taxon>
        <taxon>Fungi</taxon>
        <taxon>Dikarya</taxon>
        <taxon>Basidiomycota</taxon>
        <taxon>Agaricomycotina</taxon>
        <taxon>Agaricomycetes</taxon>
        <taxon>Agaricomycetidae</taxon>
        <taxon>Agaricales</taxon>
        <taxon>Agaricineae</taxon>
        <taxon>Agaricaceae</taxon>
        <taxon>Agaricus</taxon>
    </lineage>
</organism>
<name>K5XGT4_AGABU</name>